<gene>
    <name evidence="3" type="ORF">PSACC_01231</name>
</gene>
<organism evidence="3 4">
    <name type="scientific">Paramicrosporidium saccamoebae</name>
    <dbReference type="NCBI Taxonomy" id="1246581"/>
    <lineage>
        <taxon>Eukaryota</taxon>
        <taxon>Fungi</taxon>
        <taxon>Fungi incertae sedis</taxon>
        <taxon>Cryptomycota</taxon>
        <taxon>Cryptomycota incertae sedis</taxon>
        <taxon>Paramicrosporidium</taxon>
    </lineage>
</organism>
<dbReference type="InterPro" id="IPR011990">
    <property type="entry name" value="TPR-like_helical_dom_sf"/>
</dbReference>
<comment type="similarity">
    <text evidence="1">Belongs to the PPR family. P subfamily.</text>
</comment>
<dbReference type="InterPro" id="IPR050872">
    <property type="entry name" value="PPR_P_subfamily"/>
</dbReference>
<dbReference type="PANTHER" id="PTHR46128">
    <property type="entry name" value="MITOCHONDRIAL GROUP I INTRON SPLICING FACTOR CCM1"/>
    <property type="match status" value="1"/>
</dbReference>
<dbReference type="PROSITE" id="PS51375">
    <property type="entry name" value="PPR"/>
    <property type="match status" value="2"/>
</dbReference>
<feature type="repeat" description="PPR" evidence="2">
    <location>
        <begin position="218"/>
        <end position="252"/>
    </location>
</feature>
<evidence type="ECO:0000313" key="4">
    <source>
        <dbReference type="Proteomes" id="UP000240830"/>
    </source>
</evidence>
<dbReference type="PANTHER" id="PTHR46128:SF329">
    <property type="entry name" value="MITOCHONDRIAL GROUP I INTRON SPLICING FACTOR DMR1"/>
    <property type="match status" value="1"/>
</dbReference>
<dbReference type="Gene3D" id="1.25.40.10">
    <property type="entry name" value="Tetratricopeptide repeat domain"/>
    <property type="match status" value="2"/>
</dbReference>
<dbReference type="Pfam" id="PF01535">
    <property type="entry name" value="PPR"/>
    <property type="match status" value="1"/>
</dbReference>
<sequence>MRLFPGLQLLPSSLRCTRHFYARLYSIDAPGVARGQSGSEKRLLNRSGNEILPVPTINAVGAAEEGISEFANELERDKVHLYRLARMPHYQRNVAEIDAFIEGMLGKYPPNMHLFNIVLYARITLNHVKGMKHILDLVNSNGLVSNEITYNNLIGYYRNNGRPEDAEAMLTQMVANKRKPSRFTYTTLVSAFSKTDIGKAREYFDKMKNSEEPSRQPDVFAYNTMVGAYMKNGQFGQADALVKEMGQAGVSANFITFKIIIEGLLKSRFADDAWKMYNGLLVDCKEMSKADFVEIHTAFVKASCYGEAMEIFHEMERRFDQLDSRTVYPALMYTIKKTDSGTFQKLVKKHILDIHIAYKFQLLLHSVESRTNWPPLLYSVVASNTCADAHEQTKRGTRLQHNLSDCPQETISTVTIPTVNLVPRTYFRTDMVPNRIPMHAPTELPMRAPIWKRCQQSFISHTQMPDQAGDGCRSQG</sequence>
<evidence type="ECO:0000256" key="2">
    <source>
        <dbReference type="PROSITE-ProRule" id="PRU00708"/>
    </source>
</evidence>
<dbReference type="Proteomes" id="UP000240830">
    <property type="component" value="Unassembled WGS sequence"/>
</dbReference>
<keyword evidence="4" id="KW-1185">Reference proteome</keyword>
<proteinExistence type="inferred from homology"/>
<name>A0A2H9TML1_9FUNG</name>
<accession>A0A2H9TML1</accession>
<protein>
    <recommendedName>
        <fullName evidence="5">Pentacotripeptide-repeat region of PRORP domain-containing protein</fullName>
    </recommendedName>
</protein>
<dbReference type="OrthoDB" id="407658at2759"/>
<dbReference type="InterPro" id="IPR002885">
    <property type="entry name" value="PPR_rpt"/>
</dbReference>
<feature type="repeat" description="PPR" evidence="2">
    <location>
        <begin position="146"/>
        <end position="180"/>
    </location>
</feature>
<evidence type="ECO:0000256" key="1">
    <source>
        <dbReference type="ARBA" id="ARBA00007626"/>
    </source>
</evidence>
<dbReference type="EMBL" id="MTSL01000093">
    <property type="protein sequence ID" value="PJF18962.1"/>
    <property type="molecule type" value="Genomic_DNA"/>
</dbReference>
<comment type="caution">
    <text evidence="3">The sequence shown here is derived from an EMBL/GenBank/DDBJ whole genome shotgun (WGS) entry which is preliminary data.</text>
</comment>
<dbReference type="STRING" id="1246581.A0A2H9TML1"/>
<dbReference type="Pfam" id="PF13041">
    <property type="entry name" value="PPR_2"/>
    <property type="match status" value="2"/>
</dbReference>
<dbReference type="AlphaFoldDB" id="A0A2H9TML1"/>
<dbReference type="NCBIfam" id="TIGR00756">
    <property type="entry name" value="PPR"/>
    <property type="match status" value="2"/>
</dbReference>
<reference evidence="3 4" key="1">
    <citation type="submission" date="2016-10" db="EMBL/GenBank/DDBJ databases">
        <title>The genome of Paramicrosporidium saccamoebae is the missing link in understanding Cryptomycota and Microsporidia evolution.</title>
        <authorList>
            <person name="Quandt C.A."/>
            <person name="Beaudet D."/>
            <person name="Corsaro D."/>
            <person name="Michel R."/>
            <person name="Corradi N."/>
            <person name="James T."/>
        </authorList>
    </citation>
    <scope>NUCLEOTIDE SEQUENCE [LARGE SCALE GENOMIC DNA]</scope>
    <source>
        <strain evidence="3 4">KSL3</strain>
    </source>
</reference>
<evidence type="ECO:0000313" key="3">
    <source>
        <dbReference type="EMBL" id="PJF18962.1"/>
    </source>
</evidence>
<evidence type="ECO:0008006" key="5">
    <source>
        <dbReference type="Google" id="ProtNLM"/>
    </source>
</evidence>